<accession>A0A834PCP9</accession>
<dbReference type="Pfam" id="PF13843">
    <property type="entry name" value="DDE_Tnp_1_7"/>
    <property type="match status" value="1"/>
</dbReference>
<dbReference type="PANTHER" id="PTHR46599:SF3">
    <property type="entry name" value="PIGGYBAC TRANSPOSABLE ELEMENT-DERIVED PROTEIN 4"/>
    <property type="match status" value="1"/>
</dbReference>
<dbReference type="PANTHER" id="PTHR46599">
    <property type="entry name" value="PIGGYBAC TRANSPOSABLE ELEMENT-DERIVED PROTEIN 4"/>
    <property type="match status" value="1"/>
</dbReference>
<name>A0A834PCP9_VESPE</name>
<protein>
    <recommendedName>
        <fullName evidence="1">PiggyBac transposable element-derived protein domain-containing protein</fullName>
    </recommendedName>
</protein>
<proteinExistence type="predicted"/>
<dbReference type="OrthoDB" id="7694983at2759"/>
<evidence type="ECO:0000313" key="2">
    <source>
        <dbReference type="EMBL" id="KAF7435628.1"/>
    </source>
</evidence>
<evidence type="ECO:0000259" key="1">
    <source>
        <dbReference type="Pfam" id="PF13843"/>
    </source>
</evidence>
<organism evidence="2 3">
    <name type="scientific">Vespula pensylvanica</name>
    <name type="common">Western yellow jacket</name>
    <name type="synonym">Wasp</name>
    <dbReference type="NCBI Taxonomy" id="30213"/>
    <lineage>
        <taxon>Eukaryota</taxon>
        <taxon>Metazoa</taxon>
        <taxon>Ecdysozoa</taxon>
        <taxon>Arthropoda</taxon>
        <taxon>Hexapoda</taxon>
        <taxon>Insecta</taxon>
        <taxon>Pterygota</taxon>
        <taxon>Neoptera</taxon>
        <taxon>Endopterygota</taxon>
        <taxon>Hymenoptera</taxon>
        <taxon>Apocrita</taxon>
        <taxon>Aculeata</taxon>
        <taxon>Vespoidea</taxon>
        <taxon>Vespidae</taxon>
        <taxon>Vespinae</taxon>
        <taxon>Vespula</taxon>
    </lineage>
</organism>
<dbReference type="InterPro" id="IPR029526">
    <property type="entry name" value="PGBD"/>
</dbReference>
<dbReference type="Proteomes" id="UP000600918">
    <property type="component" value="Unassembled WGS sequence"/>
</dbReference>
<feature type="domain" description="PiggyBac transposable element-derived protein" evidence="1">
    <location>
        <begin position="81"/>
        <end position="425"/>
    </location>
</feature>
<dbReference type="EMBL" id="JACSDY010000002">
    <property type="protein sequence ID" value="KAF7435628.1"/>
    <property type="molecule type" value="Genomic_DNA"/>
</dbReference>
<gene>
    <name evidence="2" type="ORF">H0235_003819</name>
</gene>
<keyword evidence="3" id="KW-1185">Reference proteome</keyword>
<sequence length="537" mass="62477">MSSEEVLSDSSNEIYRSSTIKRCRVISDDETESEHENEWYADCNNSNQIWFNPIGNQPNLKTFSGIAGINISNTKVLECRSPIDFYSLFFNEEIIQMIVNQTNLYANQMIEKNQSERLSKWIPTNIHEIKQLFGLIMWMGLVKLPTIQLYWTKDILFAQSFPRTVMSRNRFEILLRMLHFADNRQISNPNNLLYKLQTLIDTLNKSFKEYYNPSETVCIDESIIPFRGRTVLRRYIKLFKLCSTSGYTTSFQVYTGKSTNTEETTPTSVVMSLCQNIINLGHTLCTDKRYTSVALAEKLLSVDTHLIGILQVNRRGIPKDILSKKLQRGEIIAREHKNGITILKWKDKRDVLVLSTKHSVEMVTVTGRRSSCIKPKIIVDYNISKSYVDLSDHMTSYLSPLRKGQKWYKRLAFELLFNTSVINAWIIHNNVINNRISILEFRQKLVTQLTAHLNDINTSSSRTQLNVRRHHEIQSKNGNARQTRRRCKKCYEENVKKFGREFAKNRTKKVTTYCGNCTSNPYYCLPCFNTVHRNMSI</sequence>
<comment type="caution">
    <text evidence="2">The sequence shown here is derived from an EMBL/GenBank/DDBJ whole genome shotgun (WGS) entry which is preliminary data.</text>
</comment>
<evidence type="ECO:0000313" key="3">
    <source>
        <dbReference type="Proteomes" id="UP000600918"/>
    </source>
</evidence>
<dbReference type="AlphaFoldDB" id="A0A834PCP9"/>
<reference evidence="2" key="1">
    <citation type="journal article" date="2020" name="G3 (Bethesda)">
        <title>High-Quality Assemblies for Three Invasive Social Wasps from the &lt;i&gt;Vespula&lt;/i&gt; Genus.</title>
        <authorList>
            <person name="Harrop T.W.R."/>
            <person name="Guhlin J."/>
            <person name="McLaughlin G.M."/>
            <person name="Permina E."/>
            <person name="Stockwell P."/>
            <person name="Gilligan J."/>
            <person name="Le Lec M.F."/>
            <person name="Gruber M.A.M."/>
            <person name="Quinn O."/>
            <person name="Lovegrove M."/>
            <person name="Duncan E.J."/>
            <person name="Remnant E.J."/>
            <person name="Van Eeckhoven J."/>
            <person name="Graham B."/>
            <person name="Knapp R.A."/>
            <person name="Langford K.W."/>
            <person name="Kronenberg Z."/>
            <person name="Press M.O."/>
            <person name="Eacker S.M."/>
            <person name="Wilson-Rankin E.E."/>
            <person name="Purcell J."/>
            <person name="Lester P.J."/>
            <person name="Dearden P.K."/>
        </authorList>
    </citation>
    <scope>NUCLEOTIDE SEQUENCE</scope>
    <source>
        <strain evidence="2">Volc-1</strain>
    </source>
</reference>